<protein>
    <submittedName>
        <fullName evidence="1">Uncharacterized protein</fullName>
    </submittedName>
</protein>
<reference evidence="1 2" key="1">
    <citation type="submission" date="2024-09" db="EMBL/GenBank/DDBJ databases">
        <title>Novel species of the genus Pelomonas and Roseateles isolated from streams.</title>
        <authorList>
            <person name="Lu H."/>
        </authorList>
    </citation>
    <scope>NUCLEOTIDE SEQUENCE [LARGE SCALE GENOMIC DNA]</scope>
    <source>
        <strain evidence="1 2">BYS96W</strain>
    </source>
</reference>
<organism evidence="1 2">
    <name type="scientific">Pelomonas nitida</name>
    <dbReference type="NCBI Taxonomy" id="3299027"/>
    <lineage>
        <taxon>Bacteria</taxon>
        <taxon>Pseudomonadati</taxon>
        <taxon>Pseudomonadota</taxon>
        <taxon>Betaproteobacteria</taxon>
        <taxon>Burkholderiales</taxon>
        <taxon>Sphaerotilaceae</taxon>
        <taxon>Roseateles</taxon>
    </lineage>
</organism>
<gene>
    <name evidence="1" type="ORF">ACG00X_12010</name>
</gene>
<evidence type="ECO:0000313" key="2">
    <source>
        <dbReference type="Proteomes" id="UP001606305"/>
    </source>
</evidence>
<keyword evidence="2" id="KW-1185">Reference proteome</keyword>
<proteinExistence type="predicted"/>
<evidence type="ECO:0000313" key="1">
    <source>
        <dbReference type="EMBL" id="MFG6457557.1"/>
    </source>
</evidence>
<dbReference type="RefSeq" id="WP_394488417.1">
    <property type="nucleotide sequence ID" value="NZ_JBIGIA010000008.1"/>
</dbReference>
<comment type="caution">
    <text evidence="1">The sequence shown here is derived from an EMBL/GenBank/DDBJ whole genome shotgun (WGS) entry which is preliminary data.</text>
</comment>
<sequence>MPTRRIRSAEALDAMQGQVDHVLTPFSGGVDGSSVLEQPPASVSNPGQPACRDVLVIAFTRVNA</sequence>
<dbReference type="EMBL" id="JBIGIA010000008">
    <property type="protein sequence ID" value="MFG6457557.1"/>
    <property type="molecule type" value="Genomic_DNA"/>
</dbReference>
<accession>A0ABW7G6L6</accession>
<dbReference type="Proteomes" id="UP001606305">
    <property type="component" value="Unassembled WGS sequence"/>
</dbReference>
<name>A0ABW7G6L6_9BURK</name>